<sequence length="193" mass="20434">MTFEVKPAAELIRFVVGPDDVLVPDTDAKAEGRGVWVSLGEKFVTEAVKKKAFAKSLKTNVTVPDDLPALTRLRLEQRFVSSLSMAKKAGQLLTGMAKVKAALETGEALALLTATDAAEDGKKKMLATLKASTKSAEEQGLGPQDVPHFELLDSVQLGLALGIENVIHAAPTQGAAGKAAVKRADRLARYIAN</sequence>
<evidence type="ECO:0000313" key="3">
    <source>
        <dbReference type="Proteomes" id="UP000782610"/>
    </source>
</evidence>
<comment type="caution">
    <text evidence="2">The sequence shown here is derived from an EMBL/GenBank/DDBJ whole genome shotgun (WGS) entry which is preliminary data.</text>
</comment>
<dbReference type="AlphaFoldDB" id="A0A933L7Y3"/>
<dbReference type="InterPro" id="IPR029064">
    <property type="entry name" value="Ribosomal_eL30-like_sf"/>
</dbReference>
<dbReference type="EMBL" id="JACRAF010000067">
    <property type="protein sequence ID" value="MBI4924026.1"/>
    <property type="molecule type" value="Genomic_DNA"/>
</dbReference>
<dbReference type="Gene3D" id="3.30.1230.10">
    <property type="entry name" value="YlxR-like"/>
    <property type="match status" value="1"/>
</dbReference>
<dbReference type="InterPro" id="IPR035931">
    <property type="entry name" value="YlxR-like_sf"/>
</dbReference>
<dbReference type="PANTHER" id="PTHR34215">
    <property type="entry name" value="BLL0784 PROTEIN"/>
    <property type="match status" value="1"/>
</dbReference>
<protein>
    <submittedName>
        <fullName evidence="2">RNA-binding protein</fullName>
    </submittedName>
</protein>
<reference evidence="2" key="1">
    <citation type="submission" date="2020-07" db="EMBL/GenBank/DDBJ databases">
        <title>Huge and variable diversity of episymbiotic CPR bacteria and DPANN archaea in groundwater ecosystems.</title>
        <authorList>
            <person name="He C.Y."/>
            <person name="Keren R."/>
            <person name="Whittaker M."/>
            <person name="Farag I.F."/>
            <person name="Doudna J."/>
            <person name="Cate J.H.D."/>
            <person name="Banfield J.F."/>
        </authorList>
    </citation>
    <scope>NUCLEOTIDE SEQUENCE</scope>
    <source>
        <strain evidence="2">NC_groundwater_1586_Pr3_B-0.1um_66_15</strain>
    </source>
</reference>
<dbReference type="NCBIfam" id="NF006622">
    <property type="entry name" value="PRK09190.1"/>
    <property type="match status" value="1"/>
</dbReference>
<evidence type="ECO:0000259" key="1">
    <source>
        <dbReference type="Pfam" id="PF04296"/>
    </source>
</evidence>
<dbReference type="Gene3D" id="3.30.1330.30">
    <property type="match status" value="1"/>
</dbReference>
<dbReference type="InterPro" id="IPR037465">
    <property type="entry name" value="YlxR"/>
</dbReference>
<accession>A0A933L7Y3</accession>
<dbReference type="SUPFAM" id="SSF64376">
    <property type="entry name" value="YlxR-like"/>
    <property type="match status" value="1"/>
</dbReference>
<dbReference type="InterPro" id="IPR007393">
    <property type="entry name" value="YlxR_dom"/>
</dbReference>
<organism evidence="2 3">
    <name type="scientific">Devosia nanyangense</name>
    <dbReference type="NCBI Taxonomy" id="1228055"/>
    <lineage>
        <taxon>Bacteria</taxon>
        <taxon>Pseudomonadati</taxon>
        <taxon>Pseudomonadota</taxon>
        <taxon>Alphaproteobacteria</taxon>
        <taxon>Hyphomicrobiales</taxon>
        <taxon>Devosiaceae</taxon>
        <taxon>Devosia</taxon>
    </lineage>
</organism>
<gene>
    <name evidence="2" type="ORF">HY834_20015</name>
</gene>
<dbReference type="Pfam" id="PF04296">
    <property type="entry name" value="YlxR"/>
    <property type="match status" value="1"/>
</dbReference>
<dbReference type="PANTHER" id="PTHR34215:SF1">
    <property type="entry name" value="YLXR DOMAIN-CONTAINING PROTEIN"/>
    <property type="match status" value="1"/>
</dbReference>
<feature type="domain" description="YlxR" evidence="1">
    <location>
        <begin position="3"/>
        <end position="65"/>
    </location>
</feature>
<dbReference type="Proteomes" id="UP000782610">
    <property type="component" value="Unassembled WGS sequence"/>
</dbReference>
<proteinExistence type="predicted"/>
<dbReference type="SUPFAM" id="SSF55315">
    <property type="entry name" value="L30e-like"/>
    <property type="match status" value="1"/>
</dbReference>
<evidence type="ECO:0000313" key="2">
    <source>
        <dbReference type="EMBL" id="MBI4924026.1"/>
    </source>
</evidence>
<name>A0A933L7Y3_9HYPH</name>